<gene>
    <name evidence="2" type="ORF">EBO15_01900</name>
</gene>
<dbReference type="Proteomes" id="UP000282674">
    <property type="component" value="Unassembled WGS sequence"/>
</dbReference>
<dbReference type="EMBL" id="RFFG01000002">
    <property type="protein sequence ID" value="RMI47672.1"/>
    <property type="molecule type" value="Genomic_DNA"/>
</dbReference>
<dbReference type="InterPro" id="IPR011043">
    <property type="entry name" value="Gal_Oxase/kelch_b-propeller"/>
</dbReference>
<reference evidence="2 3" key="1">
    <citation type="submission" date="2018-10" db="EMBL/GenBank/DDBJ databases">
        <title>Isolation from soil.</title>
        <authorList>
            <person name="Hu J."/>
        </authorList>
    </citation>
    <scope>NUCLEOTIDE SEQUENCE [LARGE SCALE GENOMIC DNA]</scope>
    <source>
        <strain evidence="2 3">NEAU-Ht49</strain>
    </source>
</reference>
<name>A0A3M2MDP6_9ACTN</name>
<dbReference type="OrthoDB" id="3515089at2"/>
<evidence type="ECO:0000256" key="1">
    <source>
        <dbReference type="SAM" id="SignalP"/>
    </source>
</evidence>
<dbReference type="InterPro" id="IPR015943">
    <property type="entry name" value="WD40/YVTN_repeat-like_dom_sf"/>
</dbReference>
<protein>
    <submittedName>
        <fullName evidence="2">Uncharacterized protein</fullName>
    </submittedName>
</protein>
<dbReference type="AlphaFoldDB" id="A0A3M2MDP6"/>
<feature type="chain" id="PRO_5039063265" evidence="1">
    <location>
        <begin position="25"/>
        <end position="350"/>
    </location>
</feature>
<dbReference type="Gene3D" id="2.130.10.10">
    <property type="entry name" value="YVTN repeat-like/Quinoprotein amine dehydrogenase"/>
    <property type="match status" value="1"/>
</dbReference>
<sequence length="350" mass="37496">MMRRSISAVAAAGVALAALVPAVAADAAAPAWRTVQSNAKADYFGVAAVNSKNVWVVGRVSAKPHAWRFDGKRWIDTKLPTAFQKNTLLYTVAGSASNNVWVFAAHGASTYALRWNGSKWTVAHAWKSTWEVGGAVVNGPKDVWVHGSENGGFKFGTWHYNGRSWSRVKPGFRMAAGASVSSKNMWAVGDNGAAKPSPVARHWNGKSLSTVKLPALPVVGGHPAELRTVAARSSSDVWIAGARYVNPANYATLPMALHFDGKSWRRFDPPTKNDIVSMAQDGKGGVWAATYSELFHVTKGHWAKVALPTVKGKATRVGQLSHVPGGTSVWATGRFVWDGADTSTGAIFRY</sequence>
<evidence type="ECO:0000313" key="3">
    <source>
        <dbReference type="Proteomes" id="UP000282674"/>
    </source>
</evidence>
<accession>A0A3M2MDP6</accession>
<keyword evidence="3" id="KW-1185">Reference proteome</keyword>
<comment type="caution">
    <text evidence="2">The sequence shown here is derived from an EMBL/GenBank/DDBJ whole genome shotgun (WGS) entry which is preliminary data.</text>
</comment>
<dbReference type="SUPFAM" id="SSF50965">
    <property type="entry name" value="Galactose oxidase, central domain"/>
    <property type="match status" value="1"/>
</dbReference>
<feature type="signal peptide" evidence="1">
    <location>
        <begin position="1"/>
        <end position="24"/>
    </location>
</feature>
<organism evidence="2 3">
    <name type="scientific">Actinomadura harenae</name>
    <dbReference type="NCBI Taxonomy" id="2483351"/>
    <lineage>
        <taxon>Bacteria</taxon>
        <taxon>Bacillati</taxon>
        <taxon>Actinomycetota</taxon>
        <taxon>Actinomycetes</taxon>
        <taxon>Streptosporangiales</taxon>
        <taxon>Thermomonosporaceae</taxon>
        <taxon>Actinomadura</taxon>
    </lineage>
</organism>
<dbReference type="RefSeq" id="WP_122192521.1">
    <property type="nucleotide sequence ID" value="NZ_JBHSKC010000016.1"/>
</dbReference>
<keyword evidence="1" id="KW-0732">Signal</keyword>
<proteinExistence type="predicted"/>
<evidence type="ECO:0000313" key="2">
    <source>
        <dbReference type="EMBL" id="RMI47672.1"/>
    </source>
</evidence>